<organism evidence="2 3">
    <name type="scientific">Camellia sinensis</name>
    <name type="common">Tea plant</name>
    <name type="synonym">Thea sinensis</name>
    <dbReference type="NCBI Taxonomy" id="4442"/>
    <lineage>
        <taxon>Eukaryota</taxon>
        <taxon>Viridiplantae</taxon>
        <taxon>Streptophyta</taxon>
        <taxon>Embryophyta</taxon>
        <taxon>Tracheophyta</taxon>
        <taxon>Spermatophyta</taxon>
        <taxon>Magnoliopsida</taxon>
        <taxon>eudicotyledons</taxon>
        <taxon>Gunneridae</taxon>
        <taxon>Pentapetalae</taxon>
        <taxon>asterids</taxon>
        <taxon>Ericales</taxon>
        <taxon>Theaceae</taxon>
        <taxon>Camellia</taxon>
    </lineage>
</organism>
<protein>
    <recommendedName>
        <fullName evidence="4">Pectinesterase inhibitor domain-containing protein</fullName>
    </recommendedName>
</protein>
<dbReference type="Gene3D" id="1.20.140.40">
    <property type="entry name" value="Invertase/pectin methylesterase inhibitor family protein"/>
    <property type="match status" value="1"/>
</dbReference>
<dbReference type="AlphaFoldDB" id="A0A7J7GPU8"/>
<evidence type="ECO:0000313" key="3">
    <source>
        <dbReference type="Proteomes" id="UP000593564"/>
    </source>
</evidence>
<accession>A0A7J7GPU8</accession>
<dbReference type="InterPro" id="IPR035513">
    <property type="entry name" value="Invertase/methylesterase_inhib"/>
</dbReference>
<sequence>MKGGKFAIVGVSGIFLVAAVIGVIVAGVNNKSFSDGGSDGNSSDDLSISSKSVASICSYTDYKQTCVSSLDTMANNQSATPQDFLQAAINFTMYAVKVA</sequence>
<dbReference type="Proteomes" id="UP000593564">
    <property type="component" value="Unassembled WGS sequence"/>
</dbReference>
<keyword evidence="3" id="KW-1185">Reference proteome</keyword>
<keyword evidence="1" id="KW-1133">Transmembrane helix</keyword>
<name>A0A7J7GPU8_CAMSI</name>
<reference evidence="2 3" key="2">
    <citation type="submission" date="2020-07" db="EMBL/GenBank/DDBJ databases">
        <title>Genome assembly of wild tea tree DASZ reveals pedigree and selection history of tea varieties.</title>
        <authorList>
            <person name="Zhang W."/>
        </authorList>
    </citation>
    <scope>NUCLEOTIDE SEQUENCE [LARGE SCALE GENOMIC DNA]</scope>
    <source>
        <strain evidence="3">cv. G240</strain>
        <tissue evidence="2">Leaf</tissue>
    </source>
</reference>
<gene>
    <name evidence="2" type="ORF">HYC85_019070</name>
</gene>
<proteinExistence type="predicted"/>
<evidence type="ECO:0008006" key="4">
    <source>
        <dbReference type="Google" id="ProtNLM"/>
    </source>
</evidence>
<comment type="caution">
    <text evidence="2">The sequence shown here is derived from an EMBL/GenBank/DDBJ whole genome shotgun (WGS) entry which is preliminary data.</text>
</comment>
<evidence type="ECO:0000313" key="2">
    <source>
        <dbReference type="EMBL" id="KAF5941428.1"/>
    </source>
</evidence>
<keyword evidence="1" id="KW-0812">Transmembrane</keyword>
<dbReference type="EMBL" id="JACBKZ010000009">
    <property type="protein sequence ID" value="KAF5941428.1"/>
    <property type="molecule type" value="Genomic_DNA"/>
</dbReference>
<dbReference type="SUPFAM" id="SSF101148">
    <property type="entry name" value="Plant invertase/pectin methylesterase inhibitor"/>
    <property type="match status" value="1"/>
</dbReference>
<reference evidence="3" key="1">
    <citation type="journal article" date="2020" name="Nat. Commun.">
        <title>Genome assembly of wild tea tree DASZ reveals pedigree and selection history of tea varieties.</title>
        <authorList>
            <person name="Zhang W."/>
            <person name="Zhang Y."/>
            <person name="Qiu H."/>
            <person name="Guo Y."/>
            <person name="Wan H."/>
            <person name="Zhang X."/>
            <person name="Scossa F."/>
            <person name="Alseekh S."/>
            <person name="Zhang Q."/>
            <person name="Wang P."/>
            <person name="Xu L."/>
            <person name="Schmidt M.H."/>
            <person name="Jia X."/>
            <person name="Li D."/>
            <person name="Zhu A."/>
            <person name="Guo F."/>
            <person name="Chen W."/>
            <person name="Ni D."/>
            <person name="Usadel B."/>
            <person name="Fernie A.R."/>
            <person name="Wen W."/>
        </authorList>
    </citation>
    <scope>NUCLEOTIDE SEQUENCE [LARGE SCALE GENOMIC DNA]</scope>
    <source>
        <strain evidence="3">cv. G240</strain>
    </source>
</reference>
<evidence type="ECO:0000256" key="1">
    <source>
        <dbReference type="SAM" id="Phobius"/>
    </source>
</evidence>
<keyword evidence="1" id="KW-0472">Membrane</keyword>
<feature type="transmembrane region" description="Helical" evidence="1">
    <location>
        <begin position="6"/>
        <end position="28"/>
    </location>
</feature>